<sequence>MPPRVTRPEANAEVFKAPLPRQNRKVLPTLTLDRFDQQVLGGQLWLPACSSLAPPPTSIPLEFDGVEEYVSVMEPLVLAEARESLRGEWAEACASGAALSVTVAGLEHLEGGWARLRLAPHGPVAADKLRYAATPGRVAVLSSEEPPRSGALAWAARGPPDPPAPESGSAGGLGPRSGGDAGHHDDGSPGAQEDARSSESCGSCDAPPGKRARRSPSAPPAGVHMVAGTVSQGRGGSEVEVRVHAACESHARGAAPGPCSAALRALEAGGPRRVWWLVTGRPLVSQRREFDAVHRAVSMSSALLPYVLRPSLLQVPARAYADQELRQRLWPPAARTPAFIRHLQQQYDYSQLVAIEMAACHLGGGGPDAHGTVAAPPLPFTLIQGPPGTGKTHTVKGVLNVWHLVAYQAYFDGLIAAALPGTAPTAPRPAPASCLNNAGSNLVEALSTDLLSGLGAAVVKTRPRILVCTPSNAACDELLARVMAQGFCDGSGGRYSPNVVRVGADVDGVISPAVRGRSIGRLVDQHRTMIQSDWQRRFADASRRRQHAGREIELLEAALTRCADEAERMELAKRLIDRYQVRLRFSQDLERLEAARTLVWGAREEWRVREAEQAIETSLLLEAEMVFTTLSSTQRKIFQLAAAQVPFRTVLIDEAGQASEIAALQPLGFGAERVVLVGDPQQLPATILSELGREMEMERSLFERLQRCGAPVSMLSVQYRMHPAIRQFPSAYFYNNKLEDAASVLERPDEPYYAHPLMKPYVVFDVARGQEQRARAATGSVSNLIEAELAAALFHELRAFLITTAKENPGEIRGPTSVGVITPYREQRALLRKVFQDVVGKVAAAEVMIETVDSFQGKQLDVVIFSCVRAGSGGGLGFITDVRRLNVAITRAKRAMWILGAVGKLRADAAWGALIRDAEARGVVIQDADANSLFPDMEYWQRKAAGTPAPQDQAPTAHPAGPCLPRQFPAIPSRR</sequence>
<dbReference type="Pfam" id="PF13086">
    <property type="entry name" value="AAA_11"/>
    <property type="match status" value="1"/>
</dbReference>
<evidence type="ECO:0000256" key="1">
    <source>
        <dbReference type="ARBA" id="ARBA00022741"/>
    </source>
</evidence>
<keyword evidence="2" id="KW-0378">Hydrolase</keyword>
<dbReference type="PANTHER" id="PTHR10887:SF495">
    <property type="entry name" value="HELICASE SENATAXIN ISOFORM X1-RELATED"/>
    <property type="match status" value="1"/>
</dbReference>
<dbReference type="Gene3D" id="3.40.50.300">
    <property type="entry name" value="P-loop containing nucleotide triphosphate hydrolases"/>
    <property type="match status" value="2"/>
</dbReference>
<dbReference type="GO" id="GO:0004386">
    <property type="term" value="F:helicase activity"/>
    <property type="evidence" value="ECO:0007669"/>
    <property type="project" value="UniProtKB-KW"/>
</dbReference>
<dbReference type="GO" id="GO:0005524">
    <property type="term" value="F:ATP binding"/>
    <property type="evidence" value="ECO:0007669"/>
    <property type="project" value="UniProtKB-KW"/>
</dbReference>
<dbReference type="FunFam" id="3.40.50.300:FF:000326">
    <property type="entry name" value="P-loop containing nucleoside triphosphate hydrolase"/>
    <property type="match status" value="1"/>
</dbReference>
<dbReference type="EMBL" id="GDKF01009437">
    <property type="protein sequence ID" value="JAT69185.1"/>
    <property type="molecule type" value="Transcribed_RNA"/>
</dbReference>
<dbReference type="SUPFAM" id="SSF52540">
    <property type="entry name" value="P-loop containing nucleoside triphosphate hydrolases"/>
    <property type="match status" value="1"/>
</dbReference>
<evidence type="ECO:0000256" key="4">
    <source>
        <dbReference type="ARBA" id="ARBA00022840"/>
    </source>
</evidence>
<protein>
    <recommendedName>
        <fullName evidence="6">AAA+ ATPase domain-containing protein</fullName>
    </recommendedName>
</protein>
<dbReference type="GO" id="GO:0016787">
    <property type="term" value="F:hydrolase activity"/>
    <property type="evidence" value="ECO:0007669"/>
    <property type="project" value="UniProtKB-KW"/>
</dbReference>
<dbReference type="SMART" id="SM00382">
    <property type="entry name" value="AAA"/>
    <property type="match status" value="1"/>
</dbReference>
<feature type="region of interest" description="Disordered" evidence="5">
    <location>
        <begin position="944"/>
        <end position="975"/>
    </location>
</feature>
<dbReference type="PANTHER" id="PTHR10887">
    <property type="entry name" value="DNA2/NAM7 HELICASE FAMILY"/>
    <property type="match status" value="1"/>
</dbReference>
<dbReference type="InterPro" id="IPR041679">
    <property type="entry name" value="DNA2/NAM7-like_C"/>
</dbReference>
<dbReference type="EMBL" id="GDKF01006767">
    <property type="protein sequence ID" value="JAT71855.1"/>
    <property type="molecule type" value="Transcribed_RNA"/>
</dbReference>
<reference evidence="7" key="1">
    <citation type="submission" date="2015-08" db="EMBL/GenBank/DDBJ databases">
        <authorList>
            <person name="Babu N.S."/>
            <person name="Beckwith C.J."/>
            <person name="Beseler K.G."/>
            <person name="Brison A."/>
            <person name="Carone J.V."/>
            <person name="Caskin T.P."/>
            <person name="Diamond M."/>
            <person name="Durham M.E."/>
            <person name="Foxe J.M."/>
            <person name="Go M."/>
            <person name="Henderson B.A."/>
            <person name="Jones I.B."/>
            <person name="McGettigan J.A."/>
            <person name="Micheletti S.J."/>
            <person name="Nasrallah M.E."/>
            <person name="Ortiz D."/>
            <person name="Piller C.R."/>
            <person name="Privatt S.R."/>
            <person name="Schneider S.L."/>
            <person name="Sharp S."/>
            <person name="Smith T.C."/>
            <person name="Stanton J.D."/>
            <person name="Ullery H.E."/>
            <person name="Wilson R.J."/>
            <person name="Serrano M.G."/>
            <person name="Buck G."/>
            <person name="Lee V."/>
            <person name="Wang Y."/>
            <person name="Carvalho R."/>
            <person name="Voegtly L."/>
            <person name="Shi R."/>
            <person name="Duckworth R."/>
            <person name="Johnson A."/>
            <person name="Loviza R."/>
            <person name="Walstead R."/>
            <person name="Shah Z."/>
            <person name="Kiflezghi M."/>
            <person name="Wade K."/>
            <person name="Ball S.L."/>
            <person name="Bradley K.W."/>
            <person name="Asai D.J."/>
            <person name="Bowman C.A."/>
            <person name="Russell D.A."/>
            <person name="Pope W.H."/>
            <person name="Jacobs-Sera D."/>
            <person name="Hendrix R.W."/>
            <person name="Hatfull G.F."/>
        </authorList>
    </citation>
    <scope>NUCLEOTIDE SEQUENCE</scope>
</reference>
<dbReference type="InterPro" id="IPR041677">
    <property type="entry name" value="DNA2/NAM7_AAA_11"/>
</dbReference>
<evidence type="ECO:0000256" key="2">
    <source>
        <dbReference type="ARBA" id="ARBA00022801"/>
    </source>
</evidence>
<dbReference type="GO" id="GO:0005694">
    <property type="term" value="C:chromosome"/>
    <property type="evidence" value="ECO:0007669"/>
    <property type="project" value="UniProtKB-ARBA"/>
</dbReference>
<dbReference type="InterPro" id="IPR027417">
    <property type="entry name" value="P-loop_NTPase"/>
</dbReference>
<feature type="compositionally biased region" description="Gly residues" evidence="5">
    <location>
        <begin position="169"/>
        <end position="180"/>
    </location>
</feature>
<dbReference type="InterPro" id="IPR003593">
    <property type="entry name" value="AAA+_ATPase"/>
</dbReference>
<dbReference type="AlphaFoldDB" id="A0A1D1ZR49"/>
<name>A0A1D1ZR49_AUXPR</name>
<dbReference type="InterPro" id="IPR045055">
    <property type="entry name" value="DNA2/NAM7-like"/>
</dbReference>
<organism evidence="7">
    <name type="scientific">Auxenochlorella protothecoides</name>
    <name type="common">Green microalga</name>
    <name type="synonym">Chlorella protothecoides</name>
    <dbReference type="NCBI Taxonomy" id="3075"/>
    <lineage>
        <taxon>Eukaryota</taxon>
        <taxon>Viridiplantae</taxon>
        <taxon>Chlorophyta</taxon>
        <taxon>core chlorophytes</taxon>
        <taxon>Trebouxiophyceae</taxon>
        <taxon>Chlorellales</taxon>
        <taxon>Chlorellaceae</taxon>
        <taxon>Auxenochlorella</taxon>
    </lineage>
</organism>
<dbReference type="InterPro" id="IPR047187">
    <property type="entry name" value="SF1_C_Upf1"/>
</dbReference>
<dbReference type="Pfam" id="PF13087">
    <property type="entry name" value="AAA_12"/>
    <property type="match status" value="1"/>
</dbReference>
<feature type="domain" description="AAA+ ATPase" evidence="6">
    <location>
        <begin position="377"/>
        <end position="701"/>
    </location>
</feature>
<evidence type="ECO:0000256" key="5">
    <source>
        <dbReference type="SAM" id="MobiDB-lite"/>
    </source>
</evidence>
<gene>
    <name evidence="7" type="ORF">g.23061</name>
    <name evidence="8" type="ORF">g.23072</name>
</gene>
<evidence type="ECO:0000256" key="3">
    <source>
        <dbReference type="ARBA" id="ARBA00022806"/>
    </source>
</evidence>
<accession>A0A1D1ZR49</accession>
<evidence type="ECO:0000259" key="6">
    <source>
        <dbReference type="SMART" id="SM00382"/>
    </source>
</evidence>
<dbReference type="CDD" id="cd18808">
    <property type="entry name" value="SF1_C_Upf1"/>
    <property type="match status" value="1"/>
</dbReference>
<keyword evidence="3" id="KW-0347">Helicase</keyword>
<keyword evidence="1" id="KW-0547">Nucleotide-binding</keyword>
<keyword evidence="4" id="KW-0067">ATP-binding</keyword>
<feature type="region of interest" description="Disordered" evidence="5">
    <location>
        <begin position="140"/>
        <end position="237"/>
    </location>
</feature>
<evidence type="ECO:0000313" key="7">
    <source>
        <dbReference type="EMBL" id="JAT69185.1"/>
    </source>
</evidence>
<dbReference type="CDD" id="cd18042">
    <property type="entry name" value="DEXXQc_SETX"/>
    <property type="match status" value="1"/>
</dbReference>
<feature type="compositionally biased region" description="Basic and acidic residues" evidence="5">
    <location>
        <begin position="181"/>
        <end position="197"/>
    </location>
</feature>
<evidence type="ECO:0000313" key="8">
    <source>
        <dbReference type="EMBL" id="JAT71855.1"/>
    </source>
</evidence>
<proteinExistence type="predicted"/>